<feature type="non-terminal residue" evidence="2">
    <location>
        <position position="132"/>
    </location>
</feature>
<name>X1CUK3_9ZZZZ</name>
<dbReference type="EMBL" id="BART01032485">
    <property type="protein sequence ID" value="GAH11452.1"/>
    <property type="molecule type" value="Genomic_DNA"/>
</dbReference>
<feature type="transmembrane region" description="Helical" evidence="1">
    <location>
        <begin position="71"/>
        <end position="92"/>
    </location>
</feature>
<gene>
    <name evidence="2" type="ORF">S01H4_56124</name>
</gene>
<protein>
    <submittedName>
        <fullName evidence="2">Uncharacterized protein</fullName>
    </submittedName>
</protein>
<comment type="caution">
    <text evidence="2">The sequence shown here is derived from an EMBL/GenBank/DDBJ whole genome shotgun (WGS) entry which is preliminary data.</text>
</comment>
<organism evidence="2">
    <name type="scientific">marine sediment metagenome</name>
    <dbReference type="NCBI Taxonomy" id="412755"/>
    <lineage>
        <taxon>unclassified sequences</taxon>
        <taxon>metagenomes</taxon>
        <taxon>ecological metagenomes</taxon>
    </lineage>
</organism>
<evidence type="ECO:0000313" key="2">
    <source>
        <dbReference type="EMBL" id="GAH11452.1"/>
    </source>
</evidence>
<proteinExistence type="predicted"/>
<accession>X1CUK3</accession>
<sequence length="132" mass="15327">MFCSHCGEKLIDNEQRFCQICGTEILTTYKTTYYKPERIQSVPAPKIIYVPQKQRPQSQWGLPGKYSKLCLWLALGSTFIGILSLIIGYNYYRFSYFPYNNISVRSSIIRSSRLMKKILIIAIKIKLIVIFG</sequence>
<keyword evidence="1" id="KW-0472">Membrane</keyword>
<keyword evidence="1" id="KW-1133">Transmembrane helix</keyword>
<dbReference type="AlphaFoldDB" id="X1CUK3"/>
<keyword evidence="1" id="KW-0812">Transmembrane</keyword>
<evidence type="ECO:0000256" key="1">
    <source>
        <dbReference type="SAM" id="Phobius"/>
    </source>
</evidence>
<reference evidence="2" key="1">
    <citation type="journal article" date="2014" name="Front. Microbiol.">
        <title>High frequency of phylogenetically diverse reductive dehalogenase-homologous genes in deep subseafloor sedimentary metagenomes.</title>
        <authorList>
            <person name="Kawai M."/>
            <person name="Futagami T."/>
            <person name="Toyoda A."/>
            <person name="Takaki Y."/>
            <person name="Nishi S."/>
            <person name="Hori S."/>
            <person name="Arai W."/>
            <person name="Tsubouchi T."/>
            <person name="Morono Y."/>
            <person name="Uchiyama I."/>
            <person name="Ito T."/>
            <person name="Fujiyama A."/>
            <person name="Inagaki F."/>
            <person name="Takami H."/>
        </authorList>
    </citation>
    <scope>NUCLEOTIDE SEQUENCE</scope>
    <source>
        <strain evidence="2">Expedition CK06-06</strain>
    </source>
</reference>